<feature type="transmembrane region" description="Helical" evidence="8">
    <location>
        <begin position="298"/>
        <end position="317"/>
    </location>
</feature>
<feature type="transmembrane region" description="Helical" evidence="8">
    <location>
        <begin position="205"/>
        <end position="225"/>
    </location>
</feature>
<feature type="transmembrane region" description="Helical" evidence="8">
    <location>
        <begin position="262"/>
        <end position="286"/>
    </location>
</feature>
<evidence type="ECO:0000256" key="4">
    <source>
        <dbReference type="ARBA" id="ARBA00022692"/>
    </source>
</evidence>
<comment type="caution">
    <text evidence="10">The sequence shown here is derived from an EMBL/GenBank/DDBJ whole genome shotgun (WGS) entry which is preliminary data.</text>
</comment>
<protein>
    <recommendedName>
        <fullName evidence="8">GDP-mannose transporter</fullName>
        <shortName evidence="8">GMT</shortName>
    </recommendedName>
</protein>
<evidence type="ECO:0000256" key="8">
    <source>
        <dbReference type="RuleBase" id="RU367097"/>
    </source>
</evidence>
<name>A0ABR4ITN0_9EURO</name>
<evidence type="ECO:0000256" key="1">
    <source>
        <dbReference type="ARBA" id="ARBA00003420"/>
    </source>
</evidence>
<evidence type="ECO:0000256" key="9">
    <source>
        <dbReference type="SAM" id="MobiDB-lite"/>
    </source>
</evidence>
<proteinExistence type="inferred from homology"/>
<keyword evidence="8" id="KW-0762">Sugar transport</keyword>
<comment type="subunit">
    <text evidence="3 8">Homooligomer.</text>
</comment>
<evidence type="ECO:0000256" key="3">
    <source>
        <dbReference type="ARBA" id="ARBA00011182"/>
    </source>
</evidence>
<keyword evidence="7 8" id="KW-0472">Membrane</keyword>
<organism evidence="10 11">
    <name type="scientific">Aspergillus cavernicola</name>
    <dbReference type="NCBI Taxonomy" id="176166"/>
    <lineage>
        <taxon>Eukaryota</taxon>
        <taxon>Fungi</taxon>
        <taxon>Dikarya</taxon>
        <taxon>Ascomycota</taxon>
        <taxon>Pezizomycotina</taxon>
        <taxon>Eurotiomycetes</taxon>
        <taxon>Eurotiomycetidae</taxon>
        <taxon>Eurotiales</taxon>
        <taxon>Aspergillaceae</taxon>
        <taxon>Aspergillus</taxon>
        <taxon>Aspergillus subgen. Nidulantes</taxon>
    </lineage>
</organism>
<feature type="transmembrane region" description="Helical" evidence="8">
    <location>
        <begin position="150"/>
        <end position="167"/>
    </location>
</feature>
<gene>
    <name evidence="10" type="ORF">BDW59DRAFT_140420</name>
</gene>
<keyword evidence="8" id="KW-0813">Transport</keyword>
<evidence type="ECO:0000313" key="11">
    <source>
        <dbReference type="Proteomes" id="UP001610335"/>
    </source>
</evidence>
<keyword evidence="6 8" id="KW-1133">Transmembrane helix</keyword>
<feature type="transmembrane region" description="Helical" evidence="8">
    <location>
        <begin position="329"/>
        <end position="347"/>
    </location>
</feature>
<feature type="transmembrane region" description="Helical" evidence="8">
    <location>
        <begin position="388"/>
        <end position="406"/>
    </location>
</feature>
<keyword evidence="8" id="KW-0333">Golgi apparatus</keyword>
<dbReference type="EMBL" id="JBFXLS010000010">
    <property type="protein sequence ID" value="KAL2831115.1"/>
    <property type="molecule type" value="Genomic_DNA"/>
</dbReference>
<comment type="subcellular location">
    <subcellularLocation>
        <location evidence="8">Golgi apparatus membrane</location>
        <topology evidence="8">Multi-pass membrane protein</topology>
    </subcellularLocation>
    <subcellularLocation>
        <location evidence="8">Cytoplasmic vesicle membrane</location>
        <topology evidence="8">Multi-pass membrane protein</topology>
    </subcellularLocation>
    <subcellularLocation>
        <location evidence="8">Endoplasmic reticulum membrane</location>
        <topology evidence="8">Multi-pass membrane protein</topology>
    </subcellularLocation>
</comment>
<dbReference type="Proteomes" id="UP001610335">
    <property type="component" value="Unassembled WGS sequence"/>
</dbReference>
<evidence type="ECO:0000256" key="5">
    <source>
        <dbReference type="ARBA" id="ARBA00022824"/>
    </source>
</evidence>
<evidence type="ECO:0000256" key="2">
    <source>
        <dbReference type="ARBA" id="ARBA00010425"/>
    </source>
</evidence>
<feature type="transmembrane region" description="Helical" evidence="8">
    <location>
        <begin position="113"/>
        <end position="130"/>
    </location>
</feature>
<feature type="region of interest" description="Disordered" evidence="9">
    <location>
        <begin position="67"/>
        <end position="90"/>
    </location>
</feature>
<dbReference type="PANTHER" id="PTHR11132">
    <property type="entry name" value="SOLUTE CARRIER FAMILY 35"/>
    <property type="match status" value="1"/>
</dbReference>
<accession>A0ABR4ITN0</accession>
<evidence type="ECO:0000256" key="6">
    <source>
        <dbReference type="ARBA" id="ARBA00022989"/>
    </source>
</evidence>
<feature type="transmembrane region" description="Helical" evidence="8">
    <location>
        <begin position="232"/>
        <end position="250"/>
    </location>
</feature>
<keyword evidence="8" id="KW-0968">Cytoplasmic vesicle</keyword>
<evidence type="ECO:0000256" key="7">
    <source>
        <dbReference type="ARBA" id="ARBA00023136"/>
    </source>
</evidence>
<reference evidence="10 11" key="1">
    <citation type="submission" date="2024-07" db="EMBL/GenBank/DDBJ databases">
        <title>Section-level genome sequencing and comparative genomics of Aspergillus sections Usti and Cavernicolus.</title>
        <authorList>
            <consortium name="Lawrence Berkeley National Laboratory"/>
            <person name="Nybo J.L."/>
            <person name="Vesth T.C."/>
            <person name="Theobald S."/>
            <person name="Frisvad J.C."/>
            <person name="Larsen T.O."/>
            <person name="Kjaerboelling I."/>
            <person name="Rothschild-Mancinelli K."/>
            <person name="Lyhne E.K."/>
            <person name="Kogle M.E."/>
            <person name="Barry K."/>
            <person name="Clum A."/>
            <person name="Na H."/>
            <person name="Ledsgaard L."/>
            <person name="Lin J."/>
            <person name="Lipzen A."/>
            <person name="Kuo A."/>
            <person name="Riley R."/>
            <person name="Mondo S."/>
            <person name="LaButti K."/>
            <person name="Haridas S."/>
            <person name="Pangalinan J."/>
            <person name="Salamov A.A."/>
            <person name="Simmons B.A."/>
            <person name="Magnuson J.K."/>
            <person name="Chen J."/>
            <person name="Drula E."/>
            <person name="Henrissat B."/>
            <person name="Wiebenga A."/>
            <person name="Lubbers R.J."/>
            <person name="Gomes A.C."/>
            <person name="Makela M.R."/>
            <person name="Stajich J."/>
            <person name="Grigoriev I.V."/>
            <person name="Mortensen U.H."/>
            <person name="De vries R.P."/>
            <person name="Baker S.E."/>
            <person name="Andersen M.R."/>
        </authorList>
    </citation>
    <scope>NUCLEOTIDE SEQUENCE [LARGE SCALE GENOMIC DNA]</scope>
    <source>
        <strain evidence="10 11">CBS 600.67</strain>
    </source>
</reference>
<sequence length="410" mass="44906">MPNCLCSLLCHSADTPNPLSHSSPCFSFKTPCSAAFRPMRCFLSLPWILNPSPFIMIYSPQNPEHHDEEAALAHSTADTDNEDTPPTENYDADLKEKAAEEPKEVPLSRNTRFLIWTVLNVISTVGIVFTNKAIMSDISFRNRQVSLACYHFFITGATLWIASLRFFGVFAPKYINVTQMAPIAAAMAIQVVLQNLSLANSSVMFHQLARLLLTPMVALLNYLLYRVKIPRAALVPLALLCSGVAVVTYYDSLPTANNGDTTSTWGVIFALTAVCASSIYTVWIGFYHKRFELSSMQLLLNQAPISACILLCAIPWAETSPAVSSVSTNIWVLVLLSGILACLVNLSQFYIVDAAGAISGAVIGQLKTCIIVGLGWAWSNHAVPRQSVIGIITALIGMSMYMNVIFRSQR</sequence>
<keyword evidence="4 8" id="KW-0812">Transmembrane</keyword>
<keyword evidence="11" id="KW-1185">Reference proteome</keyword>
<comment type="similarity">
    <text evidence="2 8">Belongs to the TPT transporter family. SLC35D subfamily.</text>
</comment>
<keyword evidence="5 8" id="KW-0256">Endoplasmic reticulum</keyword>
<evidence type="ECO:0000313" key="10">
    <source>
        <dbReference type="EMBL" id="KAL2831115.1"/>
    </source>
</evidence>
<feature type="transmembrane region" description="Helical" evidence="8">
    <location>
        <begin position="354"/>
        <end position="376"/>
    </location>
</feature>
<comment type="function">
    <text evidence="1 8">Involved in the import of GDP-mannose from the cytoplasm into the Golgi lumen.</text>
</comment>
<dbReference type="InterPro" id="IPR050186">
    <property type="entry name" value="TPT_transporter"/>
</dbReference>